<name>A0A2Z5HEM5_9CAUD</name>
<reference evidence="2" key="1">
    <citation type="submission" date="2018-05" db="EMBL/GenBank/DDBJ databases">
        <authorList>
            <person name="Agudelo C."/>
            <person name="Belgraves K."/>
            <person name="Bryant B."/>
            <person name="Burch A."/>
            <person name="Burrows Z."/>
            <person name="Douthitt C."/>
            <person name="Delaflor Y."/>
            <person name="Durden S."/>
            <person name="Esquivel A."/>
            <person name="Garofalo J."/>
            <person name="Grace R."/>
            <person name="Kronk J."/>
            <person name="Krumfolz S."/>
            <person name="Kuiack J."/>
            <person name="Lindo R."/>
            <person name="Noel R."/>
            <person name="Norus J."/>
            <person name="Parks M."/>
            <person name="Rahmoune A."/>
            <person name="Rivera D."/>
            <person name="Rodriguez J."/>
            <person name="Thompson S."/>
            <person name="Vasquez J."/>
            <person name="Vosburg C."/>
            <person name="Wiersma-Koch H."/>
            <person name="D'Elia T."/>
            <person name="Garlena R.A."/>
            <person name="Russell D.A."/>
            <person name="Pope W.H."/>
            <person name="Jacobs-Sera D."/>
            <person name="Hatfull G.F."/>
        </authorList>
    </citation>
    <scope>NUCLEOTIDE SEQUENCE [LARGE SCALE GENOMIC DNA]</scope>
</reference>
<sequence>MTDQLSTTNQLATTYARIVANLRRSAWPAGYPAERTDLDYVSGDFDNEQAEAGDAGVVGSAVVDANGEPTGRYKILLDLDVDAVLVPSSHDGHHHLLIDREVSKAQHDVILTVLGMVGVVQPGYVQASIERSTEGAALRTPWTVKETTTERRRTWGARFRGYVKAAAGAPTTQAAGGDF</sequence>
<protein>
    <submittedName>
        <fullName evidence="1">Uncharacterized protein</fullName>
    </submittedName>
</protein>
<proteinExistence type="predicted"/>
<evidence type="ECO:0000313" key="2">
    <source>
        <dbReference type="Proteomes" id="UP000252271"/>
    </source>
</evidence>
<gene>
    <name evidence="1" type="primary">59</name>
    <name evidence="1" type="ORF">SEA_NADEEM_59</name>
</gene>
<organism evidence="1 2">
    <name type="scientific">Gordonia phage Nadeem</name>
    <dbReference type="NCBI Taxonomy" id="2250369"/>
    <lineage>
        <taxon>Viruses</taxon>
        <taxon>Duplodnaviria</taxon>
        <taxon>Heunggongvirae</taxon>
        <taxon>Uroviricota</taxon>
        <taxon>Caudoviricetes</taxon>
        <taxon>Betterkatzvirus</taxon>
        <taxon>Betterkatzvirus betterkatz</taxon>
    </lineage>
</organism>
<accession>A0A2Z5HEM5</accession>
<dbReference type="EMBL" id="MH399781">
    <property type="protein sequence ID" value="AXC38137.1"/>
    <property type="molecule type" value="Genomic_DNA"/>
</dbReference>
<dbReference type="Proteomes" id="UP000252271">
    <property type="component" value="Segment"/>
</dbReference>
<evidence type="ECO:0000313" key="1">
    <source>
        <dbReference type="EMBL" id="AXC38137.1"/>
    </source>
</evidence>